<keyword evidence="2" id="KW-1185">Reference proteome</keyword>
<comment type="caution">
    <text evidence="1">The sequence shown here is derived from an EMBL/GenBank/DDBJ whole genome shotgun (WGS) entry which is preliminary data.</text>
</comment>
<reference evidence="1 2" key="1">
    <citation type="journal article" date="2021" name="Front. Genet.">
        <title>Chromosome-Level Genome Assembly Reveals Significant Gene Expansion in the Toll and IMD Signaling Pathways of Dendrolimus kikuchii.</title>
        <authorList>
            <person name="Zhou J."/>
            <person name="Wu P."/>
            <person name="Xiong Z."/>
            <person name="Liu N."/>
            <person name="Zhao N."/>
            <person name="Ji M."/>
            <person name="Qiu Y."/>
            <person name="Yang B."/>
        </authorList>
    </citation>
    <scope>NUCLEOTIDE SEQUENCE [LARGE SCALE GENOMIC DNA]</scope>
    <source>
        <strain evidence="1">Ann1</strain>
    </source>
</reference>
<dbReference type="Proteomes" id="UP000824533">
    <property type="component" value="Linkage Group LG08"/>
</dbReference>
<protein>
    <submittedName>
        <fullName evidence="1">Uncharacterized protein</fullName>
    </submittedName>
</protein>
<name>A0ACC1D7T2_9NEOP</name>
<accession>A0ACC1D7T2</accession>
<evidence type="ECO:0000313" key="1">
    <source>
        <dbReference type="EMBL" id="KAJ0179467.1"/>
    </source>
</evidence>
<proteinExistence type="predicted"/>
<dbReference type="EMBL" id="CM034394">
    <property type="protein sequence ID" value="KAJ0179467.1"/>
    <property type="molecule type" value="Genomic_DNA"/>
</dbReference>
<organism evidence="1 2">
    <name type="scientific">Dendrolimus kikuchii</name>
    <dbReference type="NCBI Taxonomy" id="765133"/>
    <lineage>
        <taxon>Eukaryota</taxon>
        <taxon>Metazoa</taxon>
        <taxon>Ecdysozoa</taxon>
        <taxon>Arthropoda</taxon>
        <taxon>Hexapoda</taxon>
        <taxon>Insecta</taxon>
        <taxon>Pterygota</taxon>
        <taxon>Neoptera</taxon>
        <taxon>Endopterygota</taxon>
        <taxon>Lepidoptera</taxon>
        <taxon>Glossata</taxon>
        <taxon>Ditrysia</taxon>
        <taxon>Bombycoidea</taxon>
        <taxon>Lasiocampidae</taxon>
        <taxon>Dendrolimus</taxon>
    </lineage>
</organism>
<gene>
    <name evidence="1" type="ORF">K1T71_005179</name>
</gene>
<sequence>MAVALASILRLLLIATIAKCEKTGYKIANGRSPSTLGSVLKPPPPPLISKILPVPFHGGVGRLQRQNKNVGYNYSPPPSPPHPTPTSGQFKFPPPFYKQYNFNFVPQPQTFSSSPSPSLFQKVSGWLFPSVQTNHEKSLVSGNNVAPNKKDCDPCNLVPWIPLIKYNHIGAKNIQSNIPTYGPPSPTALNNFQNIVQYKPQPFQSHDAPKLSHHLSPSVPHTNYGPPSQIQKFKLPSSDIKTVSSTYGPPSPTHILDVTSQRPFSSNVLIASTSYKVPSSSYGSDSSFNSPTSSLNHGHVSTSYNFASTTYLPPSSAYSIPSPSFISSTPSSVYGPAPPQFELGEVDTKEHPIQDDVEVFNQIENLRLQQLPKTSTPTGFKNSYGEPIIHTNIFNIPNIHLSSAEVAESSRIKSKVLPDHPSTFRHFNMSVALANPAPFTINKGRNIHTLQPVALPNLSVSPLPPIFNARPFRAMESTIFTDIFHGNSPQQSDNNNHNVEIQESVPLIEYTQSVDYPPTYIQSPIIDIDALNVTNQSKTYRNIPSSYIIDELRDISPQASEDHISATKTDSDSSFESTGTGIGNDLYDSGIPIYIKPIQSLSHKTNFADLRGLKDEDIDKYRTDSNLQEIDSPLLYLKPSAPHKSHGNFVLAISESLSNHDYEIYDDLPTTTISPLPTLTSGWEESKNNDNHDFPQPVAQENVYQPKIVQIIVPYTRDKENLDNIQTAETVSQDWSIKETLEHQPRKVPPITDEFRVSTNTENYNTLSTSVEPHSPITTISYANIEENNPPSGFSDLYDVKEPPFDIIKLQHTIDDWTQQEYSRQLENPQQIRNNEKYAKQIPDEFFTTTVPTNYVTENYNYNYDFFDHDVSSSIRHSVTDQSINVTNKLQKIYNTINRSKNKNKNDDAKETETNLGPKNHNYTEASSFRTSSTTTTTETTSTSTTTPAPWDETQLSISPLTMEKVYVVTSKPWREPRNATKEWYAVEPLDSKKDIENNDLDDLPFKSPRFINRPSFGFTSESKTESTKTASPYVTKAWYRINEMENQQQFNITMLPESSQHNTTTNLEENTTDMVTAEAHEYSDSDM</sequence>
<evidence type="ECO:0000313" key="2">
    <source>
        <dbReference type="Proteomes" id="UP000824533"/>
    </source>
</evidence>